<dbReference type="InterPro" id="IPR036047">
    <property type="entry name" value="F-box-like_dom_sf"/>
</dbReference>
<dbReference type="GO" id="GO:0005737">
    <property type="term" value="C:cytoplasm"/>
    <property type="evidence" value="ECO:0007669"/>
    <property type="project" value="EnsemblPlants"/>
</dbReference>
<dbReference type="EMBL" id="KI392495">
    <property type="protein sequence ID" value="ERN15748.1"/>
    <property type="molecule type" value="Genomic_DNA"/>
</dbReference>
<dbReference type="SUPFAM" id="SSF117281">
    <property type="entry name" value="Kelch motif"/>
    <property type="match status" value="1"/>
</dbReference>
<protein>
    <recommendedName>
        <fullName evidence="1">F-box domain-containing protein</fullName>
    </recommendedName>
</protein>
<dbReference type="OrthoDB" id="1882349at2759"/>
<dbReference type="SMART" id="SM00256">
    <property type="entry name" value="FBOX"/>
    <property type="match status" value="1"/>
</dbReference>
<dbReference type="PANTHER" id="PTHR47712:SF3">
    <property type="entry name" value="F-BOX DOMAIN-CONTAINING PROTEIN"/>
    <property type="match status" value="1"/>
</dbReference>
<dbReference type="Proteomes" id="UP000017836">
    <property type="component" value="Unassembled WGS sequence"/>
</dbReference>
<evidence type="ECO:0000313" key="3">
    <source>
        <dbReference type="Proteomes" id="UP000017836"/>
    </source>
</evidence>
<accession>U5D5W8</accession>
<proteinExistence type="predicted"/>
<evidence type="ECO:0000313" key="2">
    <source>
        <dbReference type="EMBL" id="ERN15748.1"/>
    </source>
</evidence>
<dbReference type="HOGENOM" id="CLU_687677_0_0_1"/>
<dbReference type="Gene3D" id="2.120.10.80">
    <property type="entry name" value="Kelch-type beta propeller"/>
    <property type="match status" value="1"/>
</dbReference>
<dbReference type="KEGG" id="atr:18444041"/>
<reference evidence="3" key="1">
    <citation type="journal article" date="2013" name="Science">
        <title>The Amborella genome and the evolution of flowering plants.</title>
        <authorList>
            <consortium name="Amborella Genome Project"/>
        </authorList>
    </citation>
    <scope>NUCLEOTIDE SEQUENCE [LARGE SCALE GENOMIC DNA]</scope>
</reference>
<dbReference type="PANTHER" id="PTHR47712">
    <property type="entry name" value="OS09G0555300 PROTEIN"/>
    <property type="match status" value="1"/>
</dbReference>
<dbReference type="SUPFAM" id="SSF81383">
    <property type="entry name" value="F-box domain"/>
    <property type="match status" value="1"/>
</dbReference>
<dbReference type="InterPro" id="IPR001810">
    <property type="entry name" value="F-box_dom"/>
</dbReference>
<evidence type="ECO:0000259" key="1">
    <source>
        <dbReference type="PROSITE" id="PS50181"/>
    </source>
</evidence>
<feature type="domain" description="F-box" evidence="1">
    <location>
        <begin position="13"/>
        <end position="59"/>
    </location>
</feature>
<organism evidence="2 3">
    <name type="scientific">Amborella trichopoda</name>
    <dbReference type="NCBI Taxonomy" id="13333"/>
    <lineage>
        <taxon>Eukaryota</taxon>
        <taxon>Viridiplantae</taxon>
        <taxon>Streptophyta</taxon>
        <taxon>Embryophyta</taxon>
        <taxon>Tracheophyta</taxon>
        <taxon>Spermatophyta</taxon>
        <taxon>Magnoliopsida</taxon>
        <taxon>Amborellales</taxon>
        <taxon>Amborellaceae</taxon>
        <taxon>Amborella</taxon>
    </lineage>
</organism>
<gene>
    <name evidence="2" type="ORF">AMTR_s00039p00075390</name>
</gene>
<keyword evidence="3" id="KW-1185">Reference proteome</keyword>
<sequence>MDLWLESASRPETTNWGSLSSDLIELIFSYLPIRSIIRARAVCKLWHSLITEKTFASRVSQSKKPWFFIYGRNNIFLKNNQVFGFDPEANEWTRLPTYLFPEPNQEDSFVGSGGFFFWSNSSTFSRFCYAPVLSSSWKETAPLRFSRCNPLVGLFKKGGKHRFIVVGGVRFIGGLVDIEDKLAVEIYDSNSNSWELCPALPTEFESGNSSQSLSSALLNGKFFVFGRYSCSICSFDLDLHIWDRVQTLRPPGVVSSFLMACVGQLVLAGLCNDSSGPLFRLWSVDEQTMEFGEIGEMPRGLLYSLFDSEEDDKFASLKCVGLGNLIYVFNEEHSKMYPSCVCEIGSKFECNWRRVPDLPAHVNRFHKVISFCSTVALESIV</sequence>
<name>U5D5W8_AMBTC</name>
<dbReference type="Gene3D" id="1.20.1280.50">
    <property type="match status" value="1"/>
</dbReference>
<dbReference type="InterPro" id="IPR015915">
    <property type="entry name" value="Kelch-typ_b-propeller"/>
</dbReference>
<dbReference type="PROSITE" id="PS50181">
    <property type="entry name" value="FBOX"/>
    <property type="match status" value="1"/>
</dbReference>
<dbReference type="GO" id="GO:0031146">
    <property type="term" value="P:SCF-dependent proteasomal ubiquitin-dependent protein catabolic process"/>
    <property type="evidence" value="ECO:0000318"/>
    <property type="project" value="GO_Central"/>
</dbReference>
<dbReference type="GO" id="GO:0004842">
    <property type="term" value="F:ubiquitin-protein transferase activity"/>
    <property type="evidence" value="ECO:0000318"/>
    <property type="project" value="GO_Central"/>
</dbReference>
<dbReference type="AlphaFoldDB" id="U5D5W8"/>
<dbReference type="Pfam" id="PF00646">
    <property type="entry name" value="F-box"/>
    <property type="match status" value="1"/>
</dbReference>
<dbReference type="OMA" id="HNTSSFH"/>
<dbReference type="STRING" id="13333.U5D5W8"/>
<dbReference type="Gramene" id="ERN15748">
    <property type="protein sequence ID" value="ERN15748"/>
    <property type="gene ID" value="AMTR_s00039p00075390"/>
</dbReference>
<dbReference type="eggNOG" id="ENOG502QRGX">
    <property type="taxonomic scope" value="Eukaryota"/>
</dbReference>